<reference evidence="7 8" key="1">
    <citation type="submission" date="2024-09" db="EMBL/GenBank/DDBJ databases">
        <title>Chromosome-scale assembly of Riccia fluitans.</title>
        <authorList>
            <person name="Paukszto L."/>
            <person name="Sawicki J."/>
            <person name="Karawczyk K."/>
            <person name="Piernik-Szablinska J."/>
            <person name="Szczecinska M."/>
            <person name="Mazdziarz M."/>
        </authorList>
    </citation>
    <scope>NUCLEOTIDE SEQUENCE [LARGE SCALE GENOMIC DNA]</scope>
    <source>
        <strain evidence="7">Rf_01</strain>
        <tissue evidence="7">Aerial parts of the thallus</tissue>
    </source>
</reference>
<dbReference type="Pfam" id="PF03254">
    <property type="entry name" value="XG_FTase"/>
    <property type="match status" value="2"/>
</dbReference>
<comment type="function">
    <text evidence="6">May be involved in cell wall biosynthesis.</text>
</comment>
<keyword evidence="3 6" id="KW-0808">Transferase</keyword>
<sequence>MLRYIVKAGVPRYINPASTYSDTSTTDAVSSQREFAPHVKKLIADLKQATLDAEQGGQPFSFTASDRERWNFQNPCRARTELPPLYARRKVKDVDPNPQWQAVMAEYANLHRTCVNRMGNLTDYYYKKKSLPGCKFIAGESVFGLGNKLSFAASLVLYAVLTQRVVLFPGWSSSMPFTMCEPFEGSSWLLPAELEFLVKRRISPGRNVYELKTTNTTAKFLKWVDREKRHWSDSSVRKLDGKIYYGEMDNGWLPVERFCPVVPSDSRGTVSGQDGADLCFEERFFLPRNAAWDRIKRTDDMFLKNADRRVSIQARYLHGEAEHSQLSQQVNKHITQCLLENSILPHVSEVFANELLEMTPNPTPIIKVLIASLYLDLNDHLSEIYLRHQTLTGESVGLVQLTHDDEQRWGLEPDTQALVEIILLSLSDTILVTPRSTFGGVAQAYGALRPYIIEHSCQEGGSCVHSDSADTCFQDVATNFTFPHDSSLDGKEVSDVVPYIQKCMTVDSFNGLHLITTGRGEC</sequence>
<keyword evidence="4" id="KW-0325">Glycoprotein</keyword>
<accession>A0ABD1XQT2</accession>
<evidence type="ECO:0000256" key="5">
    <source>
        <dbReference type="ARBA" id="ARBA00023316"/>
    </source>
</evidence>
<comment type="subcellular location">
    <subcellularLocation>
        <location evidence="6">Golgi apparatus</location>
        <location evidence="6">Golgi stack membrane</location>
        <topology evidence="6">Single-pass type II membrane protein</topology>
    </subcellularLocation>
</comment>
<organism evidence="7 8">
    <name type="scientific">Riccia fluitans</name>
    <dbReference type="NCBI Taxonomy" id="41844"/>
    <lineage>
        <taxon>Eukaryota</taxon>
        <taxon>Viridiplantae</taxon>
        <taxon>Streptophyta</taxon>
        <taxon>Embryophyta</taxon>
        <taxon>Marchantiophyta</taxon>
        <taxon>Marchantiopsida</taxon>
        <taxon>Marchantiidae</taxon>
        <taxon>Marchantiales</taxon>
        <taxon>Ricciaceae</taxon>
        <taxon>Riccia</taxon>
    </lineage>
</organism>
<gene>
    <name evidence="7" type="ORF">R1flu_022987</name>
</gene>
<dbReference type="EC" id="2.4.1.-" evidence="6"/>
<dbReference type="PANTHER" id="PTHR31889:SF86">
    <property type="entry name" value="FUCOSYLTRANSFERASE"/>
    <property type="match status" value="1"/>
</dbReference>
<name>A0ABD1XQT2_9MARC</name>
<evidence type="ECO:0000256" key="1">
    <source>
        <dbReference type="ARBA" id="ARBA00010481"/>
    </source>
</evidence>
<keyword evidence="5 6" id="KW-0961">Cell wall biogenesis/degradation</keyword>
<dbReference type="AlphaFoldDB" id="A0ABD1XQT2"/>
<evidence type="ECO:0000256" key="6">
    <source>
        <dbReference type="RuleBase" id="RU367004"/>
    </source>
</evidence>
<evidence type="ECO:0000256" key="3">
    <source>
        <dbReference type="ARBA" id="ARBA00022679"/>
    </source>
</evidence>
<comment type="similarity">
    <text evidence="1 6">Belongs to the glycosyltransferase 37 family.</text>
</comment>
<evidence type="ECO:0000256" key="2">
    <source>
        <dbReference type="ARBA" id="ARBA00022676"/>
    </source>
</evidence>
<dbReference type="PANTHER" id="PTHR31889">
    <property type="entry name" value="FUCOSYLTRANSFERASE 2-RELATED"/>
    <property type="match status" value="1"/>
</dbReference>
<keyword evidence="2 6" id="KW-0328">Glycosyltransferase</keyword>
<evidence type="ECO:0000313" key="8">
    <source>
        <dbReference type="Proteomes" id="UP001605036"/>
    </source>
</evidence>
<dbReference type="Proteomes" id="UP001605036">
    <property type="component" value="Unassembled WGS sequence"/>
</dbReference>
<keyword evidence="6" id="KW-0333">Golgi apparatus</keyword>
<proteinExistence type="inferred from homology"/>
<dbReference type="InterPro" id="IPR004938">
    <property type="entry name" value="XG_FTase"/>
</dbReference>
<evidence type="ECO:0000313" key="7">
    <source>
        <dbReference type="EMBL" id="KAL2611295.1"/>
    </source>
</evidence>
<evidence type="ECO:0000256" key="4">
    <source>
        <dbReference type="ARBA" id="ARBA00023180"/>
    </source>
</evidence>
<dbReference type="GO" id="GO:0071555">
    <property type="term" value="P:cell wall organization"/>
    <property type="evidence" value="ECO:0007669"/>
    <property type="project" value="UniProtKB-UniRule"/>
</dbReference>
<dbReference type="GO" id="GO:0032580">
    <property type="term" value="C:Golgi cisterna membrane"/>
    <property type="evidence" value="ECO:0007669"/>
    <property type="project" value="UniProtKB-SubCell"/>
</dbReference>
<comment type="caution">
    <text evidence="7">The sequence shown here is derived from an EMBL/GenBank/DDBJ whole genome shotgun (WGS) entry which is preliminary data.</text>
</comment>
<protein>
    <recommendedName>
        <fullName evidence="6">Fucosyltransferase</fullName>
        <ecNumber evidence="6">2.4.1.-</ecNumber>
    </recommendedName>
</protein>
<dbReference type="EMBL" id="JBHFFA010000007">
    <property type="protein sequence ID" value="KAL2611295.1"/>
    <property type="molecule type" value="Genomic_DNA"/>
</dbReference>
<dbReference type="GO" id="GO:0016757">
    <property type="term" value="F:glycosyltransferase activity"/>
    <property type="evidence" value="ECO:0007669"/>
    <property type="project" value="UniProtKB-KW"/>
</dbReference>
<keyword evidence="8" id="KW-1185">Reference proteome</keyword>